<accession>I0JT73</accession>
<dbReference type="Gene3D" id="1.10.1900.10">
    <property type="entry name" value="c-terminal domain of poly(a) binding protein"/>
    <property type="match status" value="1"/>
</dbReference>
<dbReference type="Pfam" id="PF08006">
    <property type="entry name" value="HAAS_TM"/>
    <property type="match status" value="1"/>
</dbReference>
<evidence type="ECO:0000313" key="4">
    <source>
        <dbReference type="Proteomes" id="UP000007397"/>
    </source>
</evidence>
<gene>
    <name evidence="3" type="ordered locus">HBHAL_5009</name>
</gene>
<dbReference type="PATRIC" id="fig|866895.3.peg.4049"/>
<dbReference type="HOGENOM" id="CLU_093391_0_0_9"/>
<sequence>MELSKESKDFIGRLQLYLMASGKKEKEIEEITEELEDHLLEAERRGKSVQDVVGQSPKEYMEQFSREMILDKRMIFKFIPAICIGALAYLLMGEILDGGVEISILEIIGYPVIFLIIIGLLSFFLRYISSHQLARWKEWMIYAVAGIIPMGSFGALIVLNNYFNTPAVEFGKIGNILAFLVAAAVFVGIAVWSKLWLPIIIPILLFVPEYLIGLTGLSASTQLTLTSIFILAGPLIYFIIVYKKEHSSST</sequence>
<protein>
    <recommendedName>
        <fullName evidence="2">HAAS transmembrane region domain-containing protein</fullName>
    </recommendedName>
</protein>
<feature type="transmembrane region" description="Helical" evidence="1">
    <location>
        <begin position="104"/>
        <end position="127"/>
    </location>
</feature>
<organism evidence="3 4">
    <name type="scientific">Halobacillus halophilus (strain ATCC 35676 / DSM 2266 / JCM 20832 / KCTC 3685 / LMG 17431 / NBRC 102448 / NCIMB 2269)</name>
    <name type="common">Sporosarcina halophila</name>
    <dbReference type="NCBI Taxonomy" id="866895"/>
    <lineage>
        <taxon>Bacteria</taxon>
        <taxon>Bacillati</taxon>
        <taxon>Bacillota</taxon>
        <taxon>Bacilli</taxon>
        <taxon>Bacillales</taxon>
        <taxon>Bacillaceae</taxon>
        <taxon>Halobacillus</taxon>
    </lineage>
</organism>
<feature type="domain" description="HAAS transmembrane region" evidence="2">
    <location>
        <begin position="89"/>
        <end position="203"/>
    </location>
</feature>
<dbReference type="PANTHER" id="PTHR41307:SF1">
    <property type="entry name" value="MEMBRANE PROTEIN"/>
    <property type="match status" value="1"/>
</dbReference>
<keyword evidence="1" id="KW-0812">Transmembrane</keyword>
<name>I0JT73_HALH3</name>
<dbReference type="PANTHER" id="PTHR41307">
    <property type="entry name" value="MEMBRANE PROTEIN-RELATED"/>
    <property type="match status" value="1"/>
</dbReference>
<dbReference type="Proteomes" id="UP000007397">
    <property type="component" value="Chromosome"/>
</dbReference>
<dbReference type="EMBL" id="HE717023">
    <property type="protein sequence ID" value="CCG47345.1"/>
    <property type="molecule type" value="Genomic_DNA"/>
</dbReference>
<evidence type="ECO:0000259" key="2">
    <source>
        <dbReference type="Pfam" id="PF08006"/>
    </source>
</evidence>
<feature type="transmembrane region" description="Helical" evidence="1">
    <location>
        <begin position="74"/>
        <end position="92"/>
    </location>
</feature>
<dbReference type="eggNOG" id="COG4858">
    <property type="taxonomic scope" value="Bacteria"/>
</dbReference>
<dbReference type="InterPro" id="IPR012963">
    <property type="entry name" value="HAAS_TM"/>
</dbReference>
<dbReference type="KEGG" id="hhd:HBHAL_5009"/>
<evidence type="ECO:0000313" key="3">
    <source>
        <dbReference type="EMBL" id="CCG47345.1"/>
    </source>
</evidence>
<keyword evidence="1" id="KW-1133">Transmembrane helix</keyword>
<evidence type="ECO:0000256" key="1">
    <source>
        <dbReference type="SAM" id="Phobius"/>
    </source>
</evidence>
<dbReference type="RefSeq" id="WP_014645227.1">
    <property type="nucleotide sequence ID" value="NC_017668.1"/>
</dbReference>
<keyword evidence="4" id="KW-1185">Reference proteome</keyword>
<dbReference type="AlphaFoldDB" id="I0JT73"/>
<dbReference type="SUPFAM" id="SSF158560">
    <property type="entry name" value="BH3980-like"/>
    <property type="match status" value="1"/>
</dbReference>
<proteinExistence type="predicted"/>
<feature type="transmembrane region" description="Helical" evidence="1">
    <location>
        <begin position="199"/>
        <end position="217"/>
    </location>
</feature>
<dbReference type="STRING" id="866895.HBHAL_5009"/>
<feature type="transmembrane region" description="Helical" evidence="1">
    <location>
        <begin position="223"/>
        <end position="242"/>
    </location>
</feature>
<reference evidence="3 4" key="1">
    <citation type="journal article" date="2013" name="Environ. Microbiol.">
        <title>Chloride and organic osmolytes: a hybrid strategy to cope with elevated salinities by the moderately halophilic, chloride-dependent bacterium Halobacillus halophilus.</title>
        <authorList>
            <person name="Saum S.H."/>
            <person name="Pfeiffer F."/>
            <person name="Palm P."/>
            <person name="Rampp M."/>
            <person name="Schuster S.C."/>
            <person name="Muller V."/>
            <person name="Oesterhelt D."/>
        </authorList>
    </citation>
    <scope>NUCLEOTIDE SEQUENCE [LARGE SCALE GENOMIC DNA]</scope>
    <source>
        <strain evidence="4">ATCC 35676 / DSM 2266 / JCM 20832 / KCTC 3685 / LMG 17431 / NBRC 102448 / NCIMB 2269</strain>
    </source>
</reference>
<feature type="transmembrane region" description="Helical" evidence="1">
    <location>
        <begin position="139"/>
        <end position="161"/>
    </location>
</feature>
<feature type="transmembrane region" description="Helical" evidence="1">
    <location>
        <begin position="173"/>
        <end position="192"/>
    </location>
</feature>
<keyword evidence="1" id="KW-0472">Membrane</keyword>